<dbReference type="EMBL" id="CP001788">
    <property type="protein sequence ID" value="ACX73603.1"/>
    <property type="molecule type" value="Genomic_DNA"/>
</dbReference>
<keyword evidence="1" id="KW-0614">Plasmid</keyword>
<dbReference type="HOGENOM" id="CLU_3362583_0_0_2"/>
<keyword evidence="2" id="KW-1185">Reference proteome</keyword>
<evidence type="ECO:0000313" key="1">
    <source>
        <dbReference type="EMBL" id="ACX73603.1"/>
    </source>
</evidence>
<dbReference type="KEGG" id="mvu:Metvu_1753"/>
<dbReference type="Proteomes" id="UP000002063">
    <property type="component" value="Plasmid pMETVU01"/>
</dbReference>
<proteinExistence type="predicted"/>
<geneLocation type="plasmid" evidence="1 2">
    <name>pMETVU01</name>
</geneLocation>
<protein>
    <submittedName>
        <fullName evidence="1">Uncharacterized protein</fullName>
    </submittedName>
</protein>
<name>C9RIG6_METVM</name>
<evidence type="ECO:0000313" key="2">
    <source>
        <dbReference type="Proteomes" id="UP000002063"/>
    </source>
</evidence>
<dbReference type="AlphaFoldDB" id="C9RIG6"/>
<organism evidence="1 2">
    <name type="scientific">Methanocaldococcus vulcanius (strain ATCC 700851 / DSM 12094 / M7)</name>
    <name type="common">Methanococcus vulcanius</name>
    <dbReference type="NCBI Taxonomy" id="579137"/>
    <lineage>
        <taxon>Archaea</taxon>
        <taxon>Methanobacteriati</taxon>
        <taxon>Methanobacteriota</taxon>
        <taxon>Methanomada group</taxon>
        <taxon>Methanococci</taxon>
        <taxon>Methanococcales</taxon>
        <taxon>Methanocaldococcaceae</taxon>
        <taxon>Methanocaldococcus</taxon>
    </lineage>
</organism>
<sequence>MLNQGKERRKDKNTYPLLNESVKYLTEQLRGRGPQ</sequence>
<accession>C9RIG6</accession>
<reference evidence="1" key="1">
    <citation type="submission" date="2009-10" db="EMBL/GenBank/DDBJ databases">
        <title>Complete sequence of plasmid1 of Methanocaldococcus vulcanius M7.</title>
        <authorList>
            <consortium name="US DOE Joint Genome Institute"/>
            <person name="Lucas S."/>
            <person name="Copeland A."/>
            <person name="Lapidus A."/>
            <person name="Glavina del Rio T."/>
            <person name="Dalin E."/>
            <person name="Tice H."/>
            <person name="Bruce D."/>
            <person name="Goodwin L."/>
            <person name="Pitluck S."/>
            <person name="Lcollab F.I."/>
            <person name="Brettin T."/>
            <person name="Detter J.C."/>
            <person name="Han C."/>
            <person name="Tapia R."/>
            <person name="Kuske C.R."/>
            <person name="Schmutz J."/>
            <person name="Larimer F."/>
            <person name="Land M."/>
            <person name="Hauser L."/>
            <person name="Kyrpides N."/>
            <person name="Ovchinikova G."/>
            <person name="Sieprawska-Lupa M."/>
            <person name="Whitman W.B."/>
            <person name="Woyke T."/>
        </authorList>
    </citation>
    <scope>NUCLEOTIDE SEQUENCE [LARGE SCALE GENOMIC DNA]</scope>
    <source>
        <strain evidence="1">M7</strain>
        <plasmid evidence="1">pMETVU01</plasmid>
    </source>
</reference>
<gene>
    <name evidence="1" type="ORF">Metvu_1753</name>
</gene>